<accession>A0A385DY06</accession>
<evidence type="ECO:0000313" key="3">
    <source>
        <dbReference type="Proteomes" id="UP000262230"/>
    </source>
</evidence>
<feature type="region of interest" description="Disordered" evidence="1">
    <location>
        <begin position="1"/>
        <end position="26"/>
    </location>
</feature>
<evidence type="ECO:0000256" key="1">
    <source>
        <dbReference type="SAM" id="MobiDB-lite"/>
    </source>
</evidence>
<reference evidence="2 3" key="1">
    <citation type="submission" date="2018-07" db="EMBL/GenBank/DDBJ databases">
        <authorList>
            <person name="Khadka D."/>
            <person name="Jones J."/>
            <person name="Carrillo K."/>
            <person name="Beckwith M.D."/>
            <person name="Griffiths E.C."/>
            <person name="LeFan V.M."/>
            <person name="Nayek S."/>
            <person name="Layton S.R."/>
            <person name="Kim T."/>
            <person name="Hughes L."/>
            <person name="Garlena R.A."/>
            <person name="Russell D.A."/>
            <person name="Pope W.H."/>
            <person name="Jacobs-Sera D."/>
            <person name="Hatfull G.F."/>
        </authorList>
    </citation>
    <scope>NUCLEOTIDE SEQUENCE [LARGE SCALE GENOMIC DNA]</scope>
</reference>
<dbReference type="GeneID" id="55611131"/>
<evidence type="ECO:0008006" key="4">
    <source>
        <dbReference type="Google" id="ProtNLM"/>
    </source>
</evidence>
<keyword evidence="3" id="KW-1185">Reference proteome</keyword>
<protein>
    <recommendedName>
        <fullName evidence="4">DUF5679 domain-containing protein</fullName>
    </recommendedName>
</protein>
<dbReference type="KEGG" id="vg:55611131"/>
<gene>
    <name evidence="2" type="primary">153</name>
    <name evidence="2" type="ORF">SEA_COMRADE_153</name>
</gene>
<proteinExistence type="predicted"/>
<dbReference type="RefSeq" id="YP_009840923.1">
    <property type="nucleotide sequence ID" value="NC_048728.1"/>
</dbReference>
<dbReference type="EMBL" id="MH651172">
    <property type="protein sequence ID" value="AXQ63399.1"/>
    <property type="molecule type" value="Genomic_DNA"/>
</dbReference>
<name>A0A385DY06_9CAUD</name>
<evidence type="ECO:0000313" key="2">
    <source>
        <dbReference type="EMBL" id="AXQ63399.1"/>
    </source>
</evidence>
<dbReference type="Proteomes" id="UP000262230">
    <property type="component" value="Segment"/>
</dbReference>
<organism evidence="2 3">
    <name type="scientific">Streptomyces phage Comrade</name>
    <dbReference type="NCBI Taxonomy" id="2301714"/>
    <lineage>
        <taxon>Viruses</taxon>
        <taxon>Duplodnaviria</taxon>
        <taxon>Heunggongvirae</taxon>
        <taxon>Uroviricota</taxon>
        <taxon>Caudoviricetes</taxon>
        <taxon>Stanwilliamsviridae</taxon>
        <taxon>Loccivirinae</taxon>
        <taxon>Gilsonvirus</taxon>
        <taxon>Gilsonvirus comrade</taxon>
    </lineage>
</organism>
<sequence>MANEKNPVPKSAKYSVKCEKSNTGKHKPQTYEGKYQGKAIKWKACTECGGTLK</sequence>